<sequence>MEPRPVYMSSEDREAPDPVTAYPIWLEWPWRIWCAMIWLAQRALPASRGDSKVKLEMREGILDSVIAGDAAFSVHEHMGLPVAALASLKWDYPEVMPRRAHIRATPVILRLVDG</sequence>
<reference evidence="1 2" key="1">
    <citation type="submission" date="2018-01" db="EMBL/GenBank/DDBJ databases">
        <authorList>
            <person name="Gaut B.S."/>
            <person name="Morton B.R."/>
            <person name="Clegg M.T."/>
            <person name="Duvall M.R."/>
        </authorList>
    </citation>
    <scope>NUCLEOTIDE SEQUENCE [LARGE SCALE GENOMIC DNA]</scope>
    <source>
        <strain evidence="1">Cupriavidus taiwanensis LMG 19425</strain>
        <plasmid evidence="2">Plasmid ii</plasmid>
    </source>
</reference>
<name>A0A375INF3_9BURK</name>
<dbReference type="AlphaFoldDB" id="A0A375INF3"/>
<evidence type="ECO:0000313" key="1">
    <source>
        <dbReference type="EMBL" id="SPK75119.1"/>
    </source>
</evidence>
<protein>
    <submittedName>
        <fullName evidence="1">Uncharacterized protein</fullName>
    </submittedName>
</protein>
<accession>A0A375INF3</accession>
<gene>
    <name evidence="1" type="ORF">CT19425_MP50155</name>
</gene>
<keyword evidence="1" id="KW-0614">Plasmid</keyword>
<proteinExistence type="predicted"/>
<dbReference type="Proteomes" id="UP000255505">
    <property type="component" value="Plasmid II"/>
</dbReference>
<organism evidence="1 2">
    <name type="scientific">Cupriavidus taiwanensis</name>
    <dbReference type="NCBI Taxonomy" id="164546"/>
    <lineage>
        <taxon>Bacteria</taxon>
        <taxon>Pseudomonadati</taxon>
        <taxon>Pseudomonadota</taxon>
        <taxon>Betaproteobacteria</taxon>
        <taxon>Burkholderiales</taxon>
        <taxon>Burkholderiaceae</taxon>
        <taxon>Cupriavidus</taxon>
    </lineage>
</organism>
<evidence type="ECO:0000313" key="2">
    <source>
        <dbReference type="Proteomes" id="UP000255505"/>
    </source>
</evidence>
<geneLocation type="plasmid" evidence="1">
    <name>II</name>
</geneLocation>
<dbReference type="EMBL" id="LT991977">
    <property type="protein sequence ID" value="SPK75119.1"/>
    <property type="molecule type" value="Genomic_DNA"/>
</dbReference>